<keyword evidence="2" id="KW-1185">Reference proteome</keyword>
<dbReference type="EMBL" id="VWPK01000006">
    <property type="protein sequence ID" value="KAA5613466.1"/>
    <property type="molecule type" value="Genomic_DNA"/>
</dbReference>
<accession>A0A5M6IYP5</accession>
<evidence type="ECO:0000313" key="1">
    <source>
        <dbReference type="EMBL" id="KAA5613466.1"/>
    </source>
</evidence>
<name>A0A5M6IYP5_9PROT</name>
<reference evidence="1 2" key="1">
    <citation type="submission" date="2019-09" db="EMBL/GenBank/DDBJ databases">
        <title>Genome sequence of Rhodovastum atsumiense, a diverse member of the Acetobacteraceae family of non-sulfur purple photosynthetic bacteria.</title>
        <authorList>
            <person name="Meyer T."/>
            <person name="Kyndt J."/>
        </authorList>
    </citation>
    <scope>NUCLEOTIDE SEQUENCE [LARGE SCALE GENOMIC DNA]</scope>
    <source>
        <strain evidence="1 2">DSM 21279</strain>
    </source>
</reference>
<gene>
    <name evidence="1" type="ORF">F1189_05260</name>
</gene>
<sequence>MPTLTLPKAGIVLSGERSPLCWPDKAPGTIDDHTLDLSAWIGGTSVAAARVAVTVKPTSLALMSLSLTSDSVTLRLGGGEANSDQTLVWTILAGDGRRLDVATPLHVDATPAAAPVTVPSRPAVTCLPQSLGCAPPGALFANGTYIAVAPTASGSVYIDGTMIAVALGLASGDELPTSPDGLAPGAFWRNGSYINVVPQPAVESNLPTSPDGLASGSLWLNGNLICVA</sequence>
<dbReference type="Proteomes" id="UP000325255">
    <property type="component" value="Unassembled WGS sequence"/>
</dbReference>
<dbReference type="Pfam" id="PF23148">
    <property type="entry name" value="Gp77"/>
    <property type="match status" value="1"/>
</dbReference>
<dbReference type="InterPro" id="IPR056928">
    <property type="entry name" value="Gp77-like"/>
</dbReference>
<dbReference type="AlphaFoldDB" id="A0A5M6IYP5"/>
<protein>
    <submittedName>
        <fullName evidence="1">Uncharacterized protein</fullName>
    </submittedName>
</protein>
<dbReference type="RefSeq" id="WP_150039577.1">
    <property type="nucleotide sequence ID" value="NZ_OW485601.1"/>
</dbReference>
<comment type="caution">
    <text evidence="1">The sequence shown here is derived from an EMBL/GenBank/DDBJ whole genome shotgun (WGS) entry which is preliminary data.</text>
</comment>
<evidence type="ECO:0000313" key="2">
    <source>
        <dbReference type="Proteomes" id="UP000325255"/>
    </source>
</evidence>
<organism evidence="1 2">
    <name type="scientific">Rhodovastum atsumiense</name>
    <dbReference type="NCBI Taxonomy" id="504468"/>
    <lineage>
        <taxon>Bacteria</taxon>
        <taxon>Pseudomonadati</taxon>
        <taxon>Pseudomonadota</taxon>
        <taxon>Alphaproteobacteria</taxon>
        <taxon>Acetobacterales</taxon>
        <taxon>Acetobacteraceae</taxon>
        <taxon>Rhodovastum</taxon>
    </lineage>
</organism>
<proteinExistence type="predicted"/>